<name>A0A4Q2KUS5_9MICO</name>
<comment type="caution">
    <text evidence="1">The sequence shown here is derived from an EMBL/GenBank/DDBJ whole genome shotgun (WGS) entry which is preliminary data.</text>
</comment>
<dbReference type="EMBL" id="SDPN01000060">
    <property type="protein sequence ID" value="RXZ67171.1"/>
    <property type="molecule type" value="Genomic_DNA"/>
</dbReference>
<protein>
    <submittedName>
        <fullName evidence="1">Uncharacterized protein</fullName>
    </submittedName>
</protein>
<gene>
    <name evidence="1" type="ORF">ESP51_18980</name>
</gene>
<evidence type="ECO:0000313" key="2">
    <source>
        <dbReference type="Proteomes" id="UP000293865"/>
    </source>
</evidence>
<keyword evidence="2" id="KW-1185">Reference proteome</keyword>
<dbReference type="AlphaFoldDB" id="A0A4Q2KUS5"/>
<reference evidence="1 2" key="1">
    <citation type="submission" date="2019-01" db="EMBL/GenBank/DDBJ databases">
        <title>Agromyces.</title>
        <authorList>
            <person name="Li J."/>
        </authorList>
    </citation>
    <scope>NUCLEOTIDE SEQUENCE [LARGE SCALE GENOMIC DNA]</scope>
    <source>
        <strain evidence="1 2">DSM 15934</strain>
    </source>
</reference>
<sequence length="202" mass="22602">MRWDLLFDDLESQLDQEQRDEERALAIEEERLRLGRLTLRDRLSAIVSADGGDRSDHTASVRVELQGGRILALRPLAFGRDWMSAELKEPGRGGAQCIVPLGAIAALLPTRAQLDPSLEPLPESAARLAERIGLPFVLRDLCRRRTHVQLTTVDGESHGTIDRVARDHIDLALHDAGSPRREREVQGYRVVPLARVLLVAFR</sequence>
<dbReference type="RefSeq" id="WP_129522454.1">
    <property type="nucleotide sequence ID" value="NZ_SDPN01000060.1"/>
</dbReference>
<dbReference type="OrthoDB" id="3827359at2"/>
<proteinExistence type="predicted"/>
<dbReference type="Proteomes" id="UP000293865">
    <property type="component" value="Unassembled WGS sequence"/>
</dbReference>
<evidence type="ECO:0000313" key="1">
    <source>
        <dbReference type="EMBL" id="RXZ67171.1"/>
    </source>
</evidence>
<organism evidence="1 2">
    <name type="scientific">Agromyces albus</name>
    <dbReference type="NCBI Taxonomy" id="205332"/>
    <lineage>
        <taxon>Bacteria</taxon>
        <taxon>Bacillati</taxon>
        <taxon>Actinomycetota</taxon>
        <taxon>Actinomycetes</taxon>
        <taxon>Micrococcales</taxon>
        <taxon>Microbacteriaceae</taxon>
        <taxon>Agromyces</taxon>
    </lineage>
</organism>
<accession>A0A4Q2KUS5</accession>